<dbReference type="EMBL" id="ML738434">
    <property type="protein sequence ID" value="KAE8306709.1"/>
    <property type="molecule type" value="Genomic_DNA"/>
</dbReference>
<accession>A0A5N6VEY4</accession>
<name>A0A5N6VEY4_9EURO</name>
<protein>
    <submittedName>
        <fullName evidence="1">Uncharacterized protein</fullName>
    </submittedName>
</protein>
<gene>
    <name evidence="1" type="ORF">BDV41DRAFT_102035</name>
</gene>
<dbReference type="AlphaFoldDB" id="A0A5N6VEY4"/>
<keyword evidence="2" id="KW-1185">Reference proteome</keyword>
<proteinExistence type="predicted"/>
<organism evidence="1 2">
    <name type="scientific">Aspergillus transmontanensis</name>
    <dbReference type="NCBI Taxonomy" id="1034304"/>
    <lineage>
        <taxon>Eukaryota</taxon>
        <taxon>Fungi</taxon>
        <taxon>Dikarya</taxon>
        <taxon>Ascomycota</taxon>
        <taxon>Pezizomycotina</taxon>
        <taxon>Eurotiomycetes</taxon>
        <taxon>Eurotiomycetidae</taxon>
        <taxon>Eurotiales</taxon>
        <taxon>Aspergillaceae</taxon>
        <taxon>Aspergillus</taxon>
        <taxon>Aspergillus subgen. Circumdati</taxon>
    </lineage>
</organism>
<dbReference type="Proteomes" id="UP000325433">
    <property type="component" value="Unassembled WGS sequence"/>
</dbReference>
<reference evidence="2" key="1">
    <citation type="submission" date="2019-04" db="EMBL/GenBank/DDBJ databases">
        <title>Friends and foes A comparative genomics studyof 23 Aspergillus species from section Flavi.</title>
        <authorList>
            <consortium name="DOE Joint Genome Institute"/>
            <person name="Kjaerbolling I."/>
            <person name="Vesth T."/>
            <person name="Frisvad J.C."/>
            <person name="Nybo J.L."/>
            <person name="Theobald S."/>
            <person name="Kildgaard S."/>
            <person name="Isbrandt T."/>
            <person name="Kuo A."/>
            <person name="Sato A."/>
            <person name="Lyhne E.K."/>
            <person name="Kogle M.E."/>
            <person name="Wiebenga A."/>
            <person name="Kun R.S."/>
            <person name="Lubbers R.J."/>
            <person name="Makela M.R."/>
            <person name="Barry K."/>
            <person name="Chovatia M."/>
            <person name="Clum A."/>
            <person name="Daum C."/>
            <person name="Haridas S."/>
            <person name="He G."/>
            <person name="LaButti K."/>
            <person name="Lipzen A."/>
            <person name="Mondo S."/>
            <person name="Riley R."/>
            <person name="Salamov A."/>
            <person name="Simmons B.A."/>
            <person name="Magnuson J.K."/>
            <person name="Henrissat B."/>
            <person name="Mortensen U.H."/>
            <person name="Larsen T.O."/>
            <person name="Devries R.P."/>
            <person name="Grigoriev I.V."/>
            <person name="Machida M."/>
            <person name="Baker S.E."/>
            <person name="Andersen M.R."/>
        </authorList>
    </citation>
    <scope>NUCLEOTIDE SEQUENCE [LARGE SCALE GENOMIC DNA]</scope>
    <source>
        <strain evidence="2">CBS 130015</strain>
    </source>
</reference>
<evidence type="ECO:0000313" key="1">
    <source>
        <dbReference type="EMBL" id="KAE8306709.1"/>
    </source>
</evidence>
<sequence>MGSVPRIPEDPGLPPLHASPVRILVQTLTHLVPSDGVAGDEDPFGDRIISMLDRICKHTWNVEFEPGAFRWYTYGDEFGYNNRPCFFLVDYGNASNDDDVPVISYEWTEEEFKPMPELLQSKDVQDELKELPFTPQPYEQERPPVRETVRTRLRRAQGIPMEELHYMKEHPEDMAWLERKVKPRFWSQFLAQLNSHYKAKEEEKTLQSLHVTTTICKLIIVDFYEDVQNVTNVVSLMKTRNSISLDLLEMQEVIQVLCHRRLSNHAIL</sequence>
<evidence type="ECO:0000313" key="2">
    <source>
        <dbReference type="Proteomes" id="UP000325433"/>
    </source>
</evidence>